<proteinExistence type="predicted"/>
<dbReference type="InterPro" id="IPR006869">
    <property type="entry name" value="DUF547"/>
</dbReference>
<sequence length="407" mass="43640">MEPLPFVHILAPVLPPGSSEVLEAPVPFAVGARDEDADAWYATRADEEDTRDATLERGSSLTSRDGRDDHELAAARRRPLTPKSAGRRLSESFWEPPGDGGASPRKPDKARRGCLNGAQGYAGPPADALTTVRALLERLVATVKFFHAGGNVDLAVLREVRESAAFAAFEEATGALRAADLDALTDDAAKHAFWINAHNLVVLHGCVASGPPATATAFAPVPAYLAWAKRQRYAFGELTLSAIDIEHALLRRGDIFKGTLAIALLLPRFSDDDARARLKPAASPRALALSLFAATASSAPLRVVHARRAPALQDELDANAADFLRRAAAVTKKGVTLPGPLRYNSQDLGSGTADILARVDALLKRDNNPFSWFESNGLDPATAKLEFGAYDWAPRVDIHWDHCAEAT</sequence>
<evidence type="ECO:0000256" key="1">
    <source>
        <dbReference type="SAM" id="MobiDB-lite"/>
    </source>
</evidence>
<reference evidence="3 4" key="1">
    <citation type="submission" date="2024-03" db="EMBL/GenBank/DDBJ databases">
        <title>Aureococcus anophagefferens CCMP1851 and Kratosvirus quantuckense: Draft genome of a second virus-susceptible host strain in the model system.</title>
        <authorList>
            <person name="Chase E."/>
            <person name="Truchon A.R."/>
            <person name="Schepens W."/>
            <person name="Wilhelm S.W."/>
        </authorList>
    </citation>
    <scope>NUCLEOTIDE SEQUENCE [LARGE SCALE GENOMIC DNA]</scope>
    <source>
        <strain evidence="3 4">CCMP1851</strain>
    </source>
</reference>
<dbReference type="EMBL" id="JBBJCI010000120">
    <property type="protein sequence ID" value="KAK7248155.1"/>
    <property type="molecule type" value="Genomic_DNA"/>
</dbReference>
<dbReference type="PANTHER" id="PTHR46361">
    <property type="entry name" value="ELECTRON CARRIER/ PROTEIN DISULFIDE OXIDOREDUCTASE"/>
    <property type="match status" value="1"/>
</dbReference>
<accession>A0ABR1G4T2</accession>
<comment type="caution">
    <text evidence="3">The sequence shown here is derived from an EMBL/GenBank/DDBJ whole genome shotgun (WGS) entry which is preliminary data.</text>
</comment>
<evidence type="ECO:0000313" key="4">
    <source>
        <dbReference type="Proteomes" id="UP001363151"/>
    </source>
</evidence>
<feature type="region of interest" description="Disordered" evidence="1">
    <location>
        <begin position="41"/>
        <end position="117"/>
    </location>
</feature>
<dbReference type="Pfam" id="PF04784">
    <property type="entry name" value="DUF547"/>
    <property type="match status" value="1"/>
</dbReference>
<name>A0ABR1G4T2_AURAN</name>
<dbReference type="Proteomes" id="UP001363151">
    <property type="component" value="Unassembled WGS sequence"/>
</dbReference>
<evidence type="ECO:0000259" key="2">
    <source>
        <dbReference type="Pfam" id="PF04784"/>
    </source>
</evidence>
<organism evidence="3 4">
    <name type="scientific">Aureococcus anophagefferens</name>
    <name type="common">Harmful bloom alga</name>
    <dbReference type="NCBI Taxonomy" id="44056"/>
    <lineage>
        <taxon>Eukaryota</taxon>
        <taxon>Sar</taxon>
        <taxon>Stramenopiles</taxon>
        <taxon>Ochrophyta</taxon>
        <taxon>Pelagophyceae</taxon>
        <taxon>Pelagomonadales</taxon>
        <taxon>Pelagomonadaceae</taxon>
        <taxon>Aureococcus</taxon>
    </lineage>
</organism>
<feature type="compositionally biased region" description="Basic and acidic residues" evidence="1">
    <location>
        <begin position="64"/>
        <end position="74"/>
    </location>
</feature>
<gene>
    <name evidence="3" type="ORF">SO694_00080186</name>
</gene>
<evidence type="ECO:0000313" key="3">
    <source>
        <dbReference type="EMBL" id="KAK7248155.1"/>
    </source>
</evidence>
<keyword evidence="4" id="KW-1185">Reference proteome</keyword>
<feature type="domain" description="DUF547" evidence="2">
    <location>
        <begin position="187"/>
        <end position="324"/>
    </location>
</feature>
<dbReference type="PANTHER" id="PTHR46361:SF3">
    <property type="entry name" value="ELECTRON CARRIER_ PROTEIN DISULFIDE OXIDOREDUCTASE"/>
    <property type="match status" value="1"/>
</dbReference>
<protein>
    <recommendedName>
        <fullName evidence="2">DUF547 domain-containing protein</fullName>
    </recommendedName>
</protein>